<organism evidence="7 8">
    <name type="scientific">Cellvibrio mixtus</name>
    <dbReference type="NCBI Taxonomy" id="39650"/>
    <lineage>
        <taxon>Bacteria</taxon>
        <taxon>Pseudomonadati</taxon>
        <taxon>Pseudomonadota</taxon>
        <taxon>Gammaproteobacteria</taxon>
        <taxon>Cellvibrionales</taxon>
        <taxon>Cellvibrionaceae</taxon>
        <taxon>Cellvibrio</taxon>
    </lineage>
</organism>
<dbReference type="InterPro" id="IPR058625">
    <property type="entry name" value="MdtA-like_BSH"/>
</dbReference>
<comment type="caution">
    <text evidence="7">The sequence shown here is derived from an EMBL/GenBank/DDBJ whole genome shotgun (WGS) entry which is preliminary data.</text>
</comment>
<dbReference type="SUPFAM" id="SSF111369">
    <property type="entry name" value="HlyD-like secretion proteins"/>
    <property type="match status" value="1"/>
</dbReference>
<reference evidence="8" key="1">
    <citation type="submission" date="2017-05" db="EMBL/GenBank/DDBJ databases">
        <authorList>
            <person name="Barney B.M."/>
        </authorList>
    </citation>
    <scope>NUCLEOTIDE SEQUENCE [LARGE SCALE GENOMIC DNA]</scope>
    <source>
        <strain evidence="8">PSBB022</strain>
    </source>
</reference>
<keyword evidence="3" id="KW-0472">Membrane</keyword>
<dbReference type="Pfam" id="PF25954">
    <property type="entry name" value="Beta-barrel_RND_2"/>
    <property type="match status" value="1"/>
</dbReference>
<evidence type="ECO:0000259" key="4">
    <source>
        <dbReference type="Pfam" id="PF25917"/>
    </source>
</evidence>
<accession>A0A266Q240</accession>
<keyword evidence="2" id="KW-0175">Coiled coil</keyword>
<feature type="transmembrane region" description="Helical" evidence="3">
    <location>
        <begin position="20"/>
        <end position="40"/>
    </location>
</feature>
<evidence type="ECO:0000256" key="1">
    <source>
        <dbReference type="ARBA" id="ARBA00009477"/>
    </source>
</evidence>
<dbReference type="Gene3D" id="2.40.50.100">
    <property type="match status" value="1"/>
</dbReference>
<feature type="domain" description="CusB-like beta-barrel" evidence="5">
    <location>
        <begin position="241"/>
        <end position="311"/>
    </location>
</feature>
<name>A0A266Q240_9GAMM</name>
<keyword evidence="3" id="KW-1133">Transmembrane helix</keyword>
<dbReference type="InterPro" id="IPR058792">
    <property type="entry name" value="Beta-barrel_RND_2"/>
</dbReference>
<feature type="domain" description="YknX-like C-terminal permuted SH3-like" evidence="6">
    <location>
        <begin position="319"/>
        <end position="387"/>
    </location>
</feature>
<dbReference type="GO" id="GO:0015562">
    <property type="term" value="F:efflux transmembrane transporter activity"/>
    <property type="evidence" value="ECO:0007669"/>
    <property type="project" value="TreeGrafter"/>
</dbReference>
<dbReference type="EMBL" id="NHNI01000003">
    <property type="protein sequence ID" value="OZY83937.1"/>
    <property type="molecule type" value="Genomic_DNA"/>
</dbReference>
<dbReference type="Gene3D" id="2.40.420.20">
    <property type="match status" value="1"/>
</dbReference>
<evidence type="ECO:0000259" key="6">
    <source>
        <dbReference type="Pfam" id="PF25989"/>
    </source>
</evidence>
<dbReference type="GO" id="GO:1990281">
    <property type="term" value="C:efflux pump complex"/>
    <property type="evidence" value="ECO:0007669"/>
    <property type="project" value="TreeGrafter"/>
</dbReference>
<keyword evidence="8" id="KW-1185">Reference proteome</keyword>
<evidence type="ECO:0000256" key="2">
    <source>
        <dbReference type="SAM" id="Coils"/>
    </source>
</evidence>
<comment type="similarity">
    <text evidence="1">Belongs to the membrane fusion protein (MFP) (TC 8.A.1) family.</text>
</comment>
<dbReference type="Gene3D" id="1.10.287.470">
    <property type="entry name" value="Helix hairpin bin"/>
    <property type="match status" value="1"/>
</dbReference>
<evidence type="ECO:0000256" key="3">
    <source>
        <dbReference type="SAM" id="Phobius"/>
    </source>
</evidence>
<sequence>MSNQHIPVPMVDSHQFRRRLIKQGIIISVIGIALAGMGIWQRSNATTQLAQVAAQSAIPSVSVITAAASNETDTLVLPGNLEPLNSAAIYAQTNGYIKEWLVDIGDAVKKGQLLAILDAPELLHQLAQAKAAYATALAEQHNAQSMADRATQLMKRDSGAISRETVEQRVRDAEAKKAAADAAIANVNRLESLQAFTKLTAPFDGQVTSRTAQIGELVVAGTSSAKPLFTISDTRLMRVFVHVPQHYVTQIRAGQHAELSLPEHSDKTFPATVTRSTRAVDVTSGSVLVELQADNTQGELMPGAYAQVSFTLPNTQDRIRVPGSAILYRDQQPAIATIDANNIVQLKPVKIGRDEGTRVEIVAGITATDRIITTPPDAIRSGDEVRVVE</sequence>
<dbReference type="Pfam" id="PF25917">
    <property type="entry name" value="BSH_RND"/>
    <property type="match status" value="1"/>
</dbReference>
<evidence type="ECO:0000313" key="8">
    <source>
        <dbReference type="Proteomes" id="UP000216101"/>
    </source>
</evidence>
<dbReference type="NCBIfam" id="TIGR01730">
    <property type="entry name" value="RND_mfp"/>
    <property type="match status" value="1"/>
</dbReference>
<dbReference type="Proteomes" id="UP000216101">
    <property type="component" value="Unassembled WGS sequence"/>
</dbReference>
<evidence type="ECO:0000259" key="5">
    <source>
        <dbReference type="Pfam" id="PF25954"/>
    </source>
</evidence>
<keyword evidence="3" id="KW-0812">Transmembrane</keyword>
<dbReference type="InterPro" id="IPR006143">
    <property type="entry name" value="RND_pump_MFP"/>
</dbReference>
<dbReference type="RefSeq" id="WP_094986196.1">
    <property type="nucleotide sequence ID" value="NZ_NHNI01000003.1"/>
</dbReference>
<dbReference type="InterPro" id="IPR058637">
    <property type="entry name" value="YknX-like_C"/>
</dbReference>
<dbReference type="AlphaFoldDB" id="A0A266Q240"/>
<feature type="domain" description="Multidrug resistance protein MdtA-like barrel-sandwich hybrid" evidence="4">
    <location>
        <begin position="86"/>
        <end position="224"/>
    </location>
</feature>
<feature type="coiled-coil region" evidence="2">
    <location>
        <begin position="163"/>
        <end position="190"/>
    </location>
</feature>
<gene>
    <name evidence="7" type="ORF">CBP51_19240</name>
</gene>
<dbReference type="Pfam" id="PF25989">
    <property type="entry name" value="YknX_C"/>
    <property type="match status" value="1"/>
</dbReference>
<evidence type="ECO:0000313" key="7">
    <source>
        <dbReference type="EMBL" id="OZY83937.1"/>
    </source>
</evidence>
<protein>
    <submittedName>
        <fullName evidence="7">Uncharacterized protein</fullName>
    </submittedName>
</protein>
<dbReference type="Gene3D" id="2.40.30.170">
    <property type="match status" value="1"/>
</dbReference>
<dbReference type="PANTHER" id="PTHR30469">
    <property type="entry name" value="MULTIDRUG RESISTANCE PROTEIN MDTA"/>
    <property type="match status" value="1"/>
</dbReference>
<proteinExistence type="inferred from homology"/>
<dbReference type="PANTHER" id="PTHR30469:SF37">
    <property type="entry name" value="RAGD PROTEIN"/>
    <property type="match status" value="1"/>
</dbReference>